<protein>
    <recommendedName>
        <fullName evidence="2">DUF4232 domain-containing protein</fullName>
    </recommendedName>
</protein>
<sequence>MQRRSVLATTMAALTLTVTAALALTGCGSGRMAALHANCKTKSLGWKVTVLKEVPNSQRREARLTAVNKGSQPCVFDGFPTFAVHVGKGPESDGKGQVRTMPIDLKRGATVTTGLRYKDHGPGMKPADCLVSNDEATVGAPRDHHQKQIKVRDEKGKKTRMNICEETIWMSAPVQGTAAPH</sequence>
<dbReference type="Proteomes" id="UP000654471">
    <property type="component" value="Unassembled WGS sequence"/>
</dbReference>
<dbReference type="RefSeq" id="WP_229853101.1">
    <property type="nucleotide sequence ID" value="NZ_BMRP01000089.1"/>
</dbReference>
<reference evidence="4" key="1">
    <citation type="journal article" date="2019" name="Int. J. Syst. Evol. Microbiol.">
        <title>The Global Catalogue of Microorganisms (GCM) 10K type strain sequencing project: providing services to taxonomists for standard genome sequencing and annotation.</title>
        <authorList>
            <consortium name="The Broad Institute Genomics Platform"/>
            <consortium name="The Broad Institute Genome Sequencing Center for Infectious Disease"/>
            <person name="Wu L."/>
            <person name="Ma J."/>
        </authorList>
    </citation>
    <scope>NUCLEOTIDE SEQUENCE [LARGE SCALE GENOMIC DNA]</scope>
    <source>
        <strain evidence="4">JCM 3399</strain>
    </source>
</reference>
<dbReference type="PROSITE" id="PS51257">
    <property type="entry name" value="PROKAR_LIPOPROTEIN"/>
    <property type="match status" value="1"/>
</dbReference>
<keyword evidence="1" id="KW-0732">Signal</keyword>
<dbReference type="InterPro" id="IPR025326">
    <property type="entry name" value="DUF4232"/>
</dbReference>
<proteinExistence type="predicted"/>
<feature type="signal peptide" evidence="1">
    <location>
        <begin position="1"/>
        <end position="23"/>
    </location>
</feature>
<gene>
    <name evidence="3" type="ORF">GCM10010211_83810</name>
</gene>
<accession>A0ABQ2VNY9</accession>
<organism evidence="3 4">
    <name type="scientific">Streptomyces albospinus</name>
    <dbReference type="NCBI Taxonomy" id="285515"/>
    <lineage>
        <taxon>Bacteria</taxon>
        <taxon>Bacillati</taxon>
        <taxon>Actinomycetota</taxon>
        <taxon>Actinomycetes</taxon>
        <taxon>Kitasatosporales</taxon>
        <taxon>Streptomycetaceae</taxon>
        <taxon>Streptomyces</taxon>
    </lineage>
</organism>
<evidence type="ECO:0000256" key="1">
    <source>
        <dbReference type="SAM" id="SignalP"/>
    </source>
</evidence>
<comment type="caution">
    <text evidence="3">The sequence shown here is derived from an EMBL/GenBank/DDBJ whole genome shotgun (WGS) entry which is preliminary data.</text>
</comment>
<name>A0ABQ2VNY9_9ACTN</name>
<keyword evidence="4" id="KW-1185">Reference proteome</keyword>
<evidence type="ECO:0000259" key="2">
    <source>
        <dbReference type="Pfam" id="PF14016"/>
    </source>
</evidence>
<feature type="chain" id="PRO_5047045390" description="DUF4232 domain-containing protein" evidence="1">
    <location>
        <begin position="24"/>
        <end position="181"/>
    </location>
</feature>
<evidence type="ECO:0000313" key="4">
    <source>
        <dbReference type="Proteomes" id="UP000654471"/>
    </source>
</evidence>
<dbReference type="Pfam" id="PF14016">
    <property type="entry name" value="DUF4232"/>
    <property type="match status" value="1"/>
</dbReference>
<evidence type="ECO:0000313" key="3">
    <source>
        <dbReference type="EMBL" id="GGV03779.1"/>
    </source>
</evidence>
<feature type="domain" description="DUF4232" evidence="2">
    <location>
        <begin position="39"/>
        <end position="152"/>
    </location>
</feature>
<dbReference type="EMBL" id="BMRP01000089">
    <property type="protein sequence ID" value="GGV03779.1"/>
    <property type="molecule type" value="Genomic_DNA"/>
</dbReference>